<proteinExistence type="predicted"/>
<feature type="transmembrane region" description="Helical" evidence="1">
    <location>
        <begin position="949"/>
        <end position="968"/>
    </location>
</feature>
<sequence>MNLSKLAVLRPIAMSMVILLLLILGIVSVRNMTIDLFPDLTFPVAAITATYDGAGPEEIENLLAEPLENAMGTIPNVETISSYSQNGGVLVVVSFHWGTDMDFAALNMREKIDTVRDFLPQGVESPRVVRFDPSDLPIIQLAVKDVSNEMIEAKQLAEEEIKPLLDSIEGVASVTVEGGVENEIKLIVDPRELATYNVTLEQLQQIIGAENLNLPAGSITDQTQQLPIRVTGQFQSISDIETLPIPTNNGIIPLNQLVTVEESLKPYNQLSFLNGEPSVGISILKQSGTNTVAVAEQIHEVLDQIKTQLPEGIEIQTVFDQSKFINQSISAVTSNMIIGSILASLVLYLFLRNIRSTLIIGFSIPISIVTTFVFMYFSGHTLNLITMGGLALGIGMMVDNAIVILENIYRLRQKGLSMKDAAIQGTTEIGPAIIASTLTTIIVFLPIIFVEGLAAQLFKPLAIVVSFSLFASLFTALIIVPLFSSLFLKTKAQKEEHSITLFTKIVDKYKQLLKFSLRHPKKTVIITISCVLVSLAGIPFIGTEYLPAQDQSYINMTVKLPEGKSLDATYEVTERVNKLIEDIEEIDLTFVTIGGGNNFSVVAGTRTNQANYTILLVPKDERAQSDQEVAEQIRTRVSDLSYAKVSVEASDGGFSDDPVSLTISGPNIDVLQELADDTIDLISEIDGVREPSSNYTEGNPQISVIIDRAAASQFGIGSAQIASAVTNATKGVVASRLARNGDELDIRLMVESTYTSSIENLSELLISTPTGQKIPLQSVAQIARDQGPSQITRTNRVREITVRASILNRSLGDVTKDIEESLKENIKFPSNQYKITFGGQDEQMNDAFFKLSLALALAVVLVYMVMAGQFESFLYPFIIMFSVPLAIIGVILGLLLSNQPFGVGSLVGMLILAGIVVNNAIVLVETINLQKKRGMMTLDAILLAAPTRLRPIFMTTLTTVLGLIPLTLGFGEGTEIQQPMAIVIVFGLSIATLITLLFIPSVYLLFDRKKQKEFSEDIHFD</sequence>
<keyword evidence="1" id="KW-0472">Membrane</keyword>
<dbReference type="SUPFAM" id="SSF82714">
    <property type="entry name" value="Multidrug efflux transporter AcrB TolC docking domain, DN and DC subdomains"/>
    <property type="match status" value="2"/>
</dbReference>
<feature type="transmembrane region" description="Helical" evidence="1">
    <location>
        <begin position="847"/>
        <end position="866"/>
    </location>
</feature>
<keyword evidence="4" id="KW-1185">Reference proteome</keyword>
<feature type="transmembrane region" description="Helical" evidence="1">
    <location>
        <begin position="873"/>
        <end position="896"/>
    </location>
</feature>
<dbReference type="Gene3D" id="3.30.2090.10">
    <property type="entry name" value="Multidrug efflux transporter AcrB TolC docking domain, DN and DC subdomains"/>
    <property type="match status" value="2"/>
</dbReference>
<dbReference type="PANTHER" id="PTHR32063">
    <property type="match status" value="1"/>
</dbReference>
<dbReference type="PROSITE" id="PS50156">
    <property type="entry name" value="SSD"/>
    <property type="match status" value="1"/>
</dbReference>
<evidence type="ECO:0000259" key="2">
    <source>
        <dbReference type="PROSITE" id="PS50156"/>
    </source>
</evidence>
<dbReference type="EMBL" id="JAAIWM010000001">
    <property type="protein sequence ID" value="NEY70617.1"/>
    <property type="molecule type" value="Genomic_DNA"/>
</dbReference>
<keyword evidence="1" id="KW-0812">Transmembrane</keyword>
<evidence type="ECO:0000313" key="3">
    <source>
        <dbReference type="EMBL" id="NEY70617.1"/>
    </source>
</evidence>
<feature type="transmembrane region" description="Helical" evidence="1">
    <location>
        <begin position="429"/>
        <end position="449"/>
    </location>
</feature>
<dbReference type="Gene3D" id="3.30.70.1320">
    <property type="entry name" value="Multidrug efflux transporter AcrB pore domain like"/>
    <property type="match status" value="1"/>
</dbReference>
<dbReference type="InterPro" id="IPR000731">
    <property type="entry name" value="SSD"/>
</dbReference>
<dbReference type="AlphaFoldDB" id="A0A6M0Q2S1"/>
<feature type="transmembrane region" description="Helical" evidence="1">
    <location>
        <begin position="12"/>
        <end position="29"/>
    </location>
</feature>
<feature type="transmembrane region" description="Helical" evidence="1">
    <location>
        <begin position="461"/>
        <end position="488"/>
    </location>
</feature>
<feature type="domain" description="SSD" evidence="2">
    <location>
        <begin position="337"/>
        <end position="489"/>
    </location>
</feature>
<dbReference type="Pfam" id="PF00873">
    <property type="entry name" value="ACR_tran"/>
    <property type="match status" value="1"/>
</dbReference>
<dbReference type="GO" id="GO:0005886">
    <property type="term" value="C:plasma membrane"/>
    <property type="evidence" value="ECO:0007669"/>
    <property type="project" value="TreeGrafter"/>
</dbReference>
<gene>
    <name evidence="3" type="ORF">G4D63_02580</name>
</gene>
<name>A0A6M0Q2S1_9BACI</name>
<feature type="transmembrane region" description="Helical" evidence="1">
    <location>
        <begin position="523"/>
        <end position="542"/>
    </location>
</feature>
<dbReference type="RefSeq" id="WP_163177385.1">
    <property type="nucleotide sequence ID" value="NZ_JAAIWM010000001.1"/>
</dbReference>
<dbReference type="PANTHER" id="PTHR32063:SF0">
    <property type="entry name" value="SWARMING MOTILITY PROTEIN SWRC"/>
    <property type="match status" value="1"/>
</dbReference>
<feature type="transmembrane region" description="Helical" evidence="1">
    <location>
        <begin position="384"/>
        <end position="408"/>
    </location>
</feature>
<evidence type="ECO:0000313" key="4">
    <source>
        <dbReference type="Proteomes" id="UP000481043"/>
    </source>
</evidence>
<accession>A0A6M0Q2S1</accession>
<dbReference type="InterPro" id="IPR027463">
    <property type="entry name" value="AcrB_DN_DC_subdom"/>
</dbReference>
<dbReference type="Gene3D" id="1.20.1640.10">
    <property type="entry name" value="Multidrug efflux transporter AcrB transmembrane domain"/>
    <property type="match status" value="2"/>
</dbReference>
<dbReference type="GO" id="GO:0042910">
    <property type="term" value="F:xenobiotic transmembrane transporter activity"/>
    <property type="evidence" value="ECO:0007669"/>
    <property type="project" value="TreeGrafter"/>
</dbReference>
<comment type="caution">
    <text evidence="3">The sequence shown here is derived from an EMBL/GenBank/DDBJ whole genome shotgun (WGS) entry which is preliminary data.</text>
</comment>
<feature type="transmembrane region" description="Helical" evidence="1">
    <location>
        <begin position="329"/>
        <end position="351"/>
    </location>
</feature>
<dbReference type="SUPFAM" id="SSF82693">
    <property type="entry name" value="Multidrug efflux transporter AcrB pore domain, PN1, PN2, PC1 and PC2 subdomains"/>
    <property type="match status" value="3"/>
</dbReference>
<dbReference type="PRINTS" id="PR00702">
    <property type="entry name" value="ACRIFLAVINRP"/>
</dbReference>
<feature type="transmembrane region" description="Helical" evidence="1">
    <location>
        <begin position="358"/>
        <end position="378"/>
    </location>
</feature>
<feature type="transmembrane region" description="Helical" evidence="1">
    <location>
        <begin position="980"/>
        <end position="1006"/>
    </location>
</feature>
<keyword evidence="1" id="KW-1133">Transmembrane helix</keyword>
<dbReference type="Gene3D" id="3.30.70.1430">
    <property type="entry name" value="Multidrug efflux transporter AcrB pore domain"/>
    <property type="match status" value="2"/>
</dbReference>
<reference evidence="3 4" key="1">
    <citation type="submission" date="2020-02" db="EMBL/GenBank/DDBJ databases">
        <title>Bacillus aquiflavi sp. nov., isolated from yellow water of strong flavor Chinese baijiu in Yibin region of China.</title>
        <authorList>
            <person name="Xie J."/>
        </authorList>
    </citation>
    <scope>NUCLEOTIDE SEQUENCE [LARGE SCALE GENOMIC DNA]</scope>
    <source>
        <strain evidence="3 4">SA4</strain>
    </source>
</reference>
<dbReference type="InterPro" id="IPR001036">
    <property type="entry name" value="Acrflvin-R"/>
</dbReference>
<feature type="transmembrane region" description="Helical" evidence="1">
    <location>
        <begin position="902"/>
        <end position="928"/>
    </location>
</feature>
<dbReference type="Gene3D" id="3.30.70.1440">
    <property type="entry name" value="Multidrug efflux transporter AcrB pore domain"/>
    <property type="match status" value="1"/>
</dbReference>
<dbReference type="SUPFAM" id="SSF82866">
    <property type="entry name" value="Multidrug efflux transporter AcrB transmembrane domain"/>
    <property type="match status" value="2"/>
</dbReference>
<dbReference type="Proteomes" id="UP000481043">
    <property type="component" value="Unassembled WGS sequence"/>
</dbReference>
<organism evidence="3 4">
    <name type="scientific">Bacillus mesophilus</name>
    <dbReference type="NCBI Taxonomy" id="1808955"/>
    <lineage>
        <taxon>Bacteria</taxon>
        <taxon>Bacillati</taxon>
        <taxon>Bacillota</taxon>
        <taxon>Bacilli</taxon>
        <taxon>Bacillales</taxon>
        <taxon>Bacillaceae</taxon>
        <taxon>Bacillus</taxon>
    </lineage>
</organism>
<protein>
    <submittedName>
        <fullName evidence="3">Efflux RND transporter permease subunit</fullName>
    </submittedName>
</protein>
<evidence type="ECO:0000256" key="1">
    <source>
        <dbReference type="SAM" id="Phobius"/>
    </source>
</evidence>